<name>A0A644Y1B8_9ZZZZ</name>
<comment type="caution">
    <text evidence="1">The sequence shown here is derived from an EMBL/GenBank/DDBJ whole genome shotgun (WGS) entry which is preliminary data.</text>
</comment>
<reference evidence="1" key="1">
    <citation type="submission" date="2019-08" db="EMBL/GenBank/DDBJ databases">
        <authorList>
            <person name="Kucharzyk K."/>
            <person name="Murdoch R.W."/>
            <person name="Higgins S."/>
            <person name="Loffler F."/>
        </authorList>
    </citation>
    <scope>NUCLEOTIDE SEQUENCE</scope>
</reference>
<sequence length="94" mass="10070">MFMFPELKEVCCIIIPGDSLSTMLMLLEFIAAFSPSSSRVTASIRVGMVSIVLEERVAETITSSSSSPDSMTITIVLPSDSGKRSVLDCGSYPT</sequence>
<proteinExistence type="predicted"/>
<evidence type="ECO:0000313" key="1">
    <source>
        <dbReference type="EMBL" id="MPM21691.1"/>
    </source>
</evidence>
<protein>
    <submittedName>
        <fullName evidence="1">Uncharacterized protein</fullName>
    </submittedName>
</protein>
<gene>
    <name evidence="1" type="ORF">SDC9_68136</name>
</gene>
<accession>A0A644Y1B8</accession>
<organism evidence="1">
    <name type="scientific">bioreactor metagenome</name>
    <dbReference type="NCBI Taxonomy" id="1076179"/>
    <lineage>
        <taxon>unclassified sequences</taxon>
        <taxon>metagenomes</taxon>
        <taxon>ecological metagenomes</taxon>
    </lineage>
</organism>
<dbReference type="AlphaFoldDB" id="A0A644Y1B8"/>
<dbReference type="EMBL" id="VSSQ01003647">
    <property type="protein sequence ID" value="MPM21691.1"/>
    <property type="molecule type" value="Genomic_DNA"/>
</dbReference>